<keyword evidence="3" id="KW-1185">Reference proteome</keyword>
<reference evidence="2" key="1">
    <citation type="journal article" date="2020" name="Stud. Mycol.">
        <title>101 Dothideomycetes genomes: a test case for predicting lifestyles and emergence of pathogens.</title>
        <authorList>
            <person name="Haridas S."/>
            <person name="Albert R."/>
            <person name="Binder M."/>
            <person name="Bloem J."/>
            <person name="Labutti K."/>
            <person name="Salamov A."/>
            <person name="Andreopoulos B."/>
            <person name="Baker S."/>
            <person name="Barry K."/>
            <person name="Bills G."/>
            <person name="Bluhm B."/>
            <person name="Cannon C."/>
            <person name="Castanera R."/>
            <person name="Culley D."/>
            <person name="Daum C."/>
            <person name="Ezra D."/>
            <person name="Gonzalez J."/>
            <person name="Henrissat B."/>
            <person name="Kuo A."/>
            <person name="Liang C."/>
            <person name="Lipzen A."/>
            <person name="Lutzoni F."/>
            <person name="Magnuson J."/>
            <person name="Mondo S."/>
            <person name="Nolan M."/>
            <person name="Ohm R."/>
            <person name="Pangilinan J."/>
            <person name="Park H.-J."/>
            <person name="Ramirez L."/>
            <person name="Alfaro M."/>
            <person name="Sun H."/>
            <person name="Tritt A."/>
            <person name="Yoshinaga Y."/>
            <person name="Zwiers L.-H."/>
            <person name="Turgeon B."/>
            <person name="Goodwin S."/>
            <person name="Spatafora J."/>
            <person name="Crous P."/>
            <person name="Grigoriev I."/>
        </authorList>
    </citation>
    <scope>NUCLEOTIDE SEQUENCE</scope>
    <source>
        <strain evidence="2">CBS 473.64</strain>
    </source>
</reference>
<dbReference type="Proteomes" id="UP000799753">
    <property type="component" value="Unassembled WGS sequence"/>
</dbReference>
<accession>A0A6A6RVR0</accession>
<evidence type="ECO:0000313" key="2">
    <source>
        <dbReference type="EMBL" id="KAF2639430.1"/>
    </source>
</evidence>
<gene>
    <name evidence="2" type="ORF">P280DRAFT_490728</name>
</gene>
<dbReference type="EMBL" id="MU006786">
    <property type="protein sequence ID" value="KAF2639430.1"/>
    <property type="molecule type" value="Genomic_DNA"/>
</dbReference>
<feature type="region of interest" description="Disordered" evidence="1">
    <location>
        <begin position="200"/>
        <end position="224"/>
    </location>
</feature>
<proteinExistence type="predicted"/>
<dbReference type="AlphaFoldDB" id="A0A6A6RVR0"/>
<evidence type="ECO:0000313" key="3">
    <source>
        <dbReference type="Proteomes" id="UP000799753"/>
    </source>
</evidence>
<protein>
    <submittedName>
        <fullName evidence="2">Uncharacterized protein</fullName>
    </submittedName>
</protein>
<dbReference type="OrthoDB" id="3787579at2759"/>
<organism evidence="2 3">
    <name type="scientific">Massarina eburnea CBS 473.64</name>
    <dbReference type="NCBI Taxonomy" id="1395130"/>
    <lineage>
        <taxon>Eukaryota</taxon>
        <taxon>Fungi</taxon>
        <taxon>Dikarya</taxon>
        <taxon>Ascomycota</taxon>
        <taxon>Pezizomycotina</taxon>
        <taxon>Dothideomycetes</taxon>
        <taxon>Pleosporomycetidae</taxon>
        <taxon>Pleosporales</taxon>
        <taxon>Massarineae</taxon>
        <taxon>Massarinaceae</taxon>
        <taxon>Massarina</taxon>
    </lineage>
</organism>
<sequence length="224" mass="24937">MSARDTWEALCKYYIVHDPGTNFASKEFCNYAKIAVSKIKRAHAPLCQTYNILKVKIGYFKALNDTASLNSLVPTLLVFSAYLRINTDLPPSPDIVARATVIKKVIKMLAHNRAKVDISCALETRNGLATYDILNAPLGSPSIEGTDVIVKADNGPIKIRCSHVKSYNPLLEDKTKDRTIEHIVPKDILAPILLAPAKRPRGRLRKNPLPTKLTPVRQTRRSKV</sequence>
<name>A0A6A6RVR0_9PLEO</name>
<evidence type="ECO:0000256" key="1">
    <source>
        <dbReference type="SAM" id="MobiDB-lite"/>
    </source>
</evidence>